<protein>
    <recommendedName>
        <fullName evidence="3">Probable S-methyl-5'-thioinosine phosphorylase</fullName>
        <ecNumber evidence="3">2.4.2.44</ecNumber>
    </recommendedName>
    <alternativeName>
        <fullName evidence="3">5'-methylthioinosine phosphorylase</fullName>
        <shortName evidence="3">MTI phosphorylase</shortName>
        <shortName evidence="3">MTIP</shortName>
    </alternativeName>
</protein>
<evidence type="ECO:0000256" key="2">
    <source>
        <dbReference type="ARBA" id="ARBA00022679"/>
    </source>
</evidence>
<comment type="caution">
    <text evidence="3">Lacks conserved residue(s) required for the propagation of feature annotation.</text>
</comment>
<feature type="binding site" evidence="3">
    <location>
        <begin position="66"/>
        <end position="67"/>
    </location>
    <ligand>
        <name>phosphate</name>
        <dbReference type="ChEBI" id="CHEBI:43474"/>
    </ligand>
</feature>
<dbReference type="KEGG" id="mvc:MSVAZ_2065"/>
<comment type="similarity">
    <text evidence="3">Belongs to the PNP/MTAP phosphorylase family. MTAP subfamily.</text>
</comment>
<dbReference type="EC" id="2.4.2.44" evidence="3"/>
<dbReference type="GO" id="GO:0017061">
    <property type="term" value="F:S-methyl-5-thioadenosine phosphorylase activity"/>
    <property type="evidence" value="ECO:0007669"/>
    <property type="project" value="InterPro"/>
</dbReference>
<keyword evidence="3" id="KW-0660">Purine salvage</keyword>
<dbReference type="GO" id="GO:0019509">
    <property type="term" value="P:L-methionine salvage from methylthioadenosine"/>
    <property type="evidence" value="ECO:0007669"/>
    <property type="project" value="TreeGrafter"/>
</dbReference>
<evidence type="ECO:0000313" key="6">
    <source>
        <dbReference type="Proteomes" id="UP000033096"/>
    </source>
</evidence>
<dbReference type="HOGENOM" id="CLU_054456_0_2_2"/>
<comment type="subunit">
    <text evidence="3">Homotrimer.</text>
</comment>
<dbReference type="InterPro" id="IPR010044">
    <property type="entry name" value="MTAP"/>
</dbReference>
<accession>A0A0E3Q6I5</accession>
<evidence type="ECO:0000256" key="3">
    <source>
        <dbReference type="HAMAP-Rule" id="MF_01963"/>
    </source>
</evidence>
<feature type="site" description="Important for substrate specificity" evidence="3">
    <location>
        <position position="229"/>
    </location>
</feature>
<reference evidence="5 6" key="1">
    <citation type="submission" date="2014-07" db="EMBL/GenBank/DDBJ databases">
        <title>Methanogenic archaea and the global carbon cycle.</title>
        <authorList>
            <person name="Henriksen J.R."/>
            <person name="Luke J."/>
            <person name="Reinhart S."/>
            <person name="Benedict M.N."/>
            <person name="Youngblut N.D."/>
            <person name="Metcalf M.E."/>
            <person name="Whitaker R.J."/>
            <person name="Metcalf W.W."/>
        </authorList>
    </citation>
    <scope>NUCLEOTIDE SEQUENCE [LARGE SCALE GENOMIC DNA]</scope>
    <source>
        <strain evidence="5 6">Z-761</strain>
    </source>
</reference>
<sequence>MGGNSKNRQEDHKMEKIPENVEIAVLGGVGFNSYQEFESKLVNTPYGEVTVYLTTIRGKKVAVIPRHAGENHIPPHRINYRANIWAVDCIGAKRVISTNSVGSMRGHPVGSFVVLNDFIDFTRNRPSTFYDDKTVHVDVSEPYCPEIRVALRDALEKQGLPYTEGIYACTEGPRFETRAEIRMMSQFADVVGMTGVPEVGLAKELSLCYASLAIITNQACGMTTQKLTADEVTEVVGKAQDAIFEIISDTIKKIPETRNCRCRFAKEGACL</sequence>
<dbReference type="InterPro" id="IPR035994">
    <property type="entry name" value="Nucleoside_phosphorylase_sf"/>
</dbReference>
<organism evidence="5 6">
    <name type="scientific">Methanosarcina vacuolata Z-761</name>
    <dbReference type="NCBI Taxonomy" id="1434123"/>
    <lineage>
        <taxon>Archaea</taxon>
        <taxon>Methanobacteriati</taxon>
        <taxon>Methanobacteriota</taxon>
        <taxon>Stenosarchaea group</taxon>
        <taxon>Methanomicrobia</taxon>
        <taxon>Methanosarcinales</taxon>
        <taxon>Methanosarcinaceae</taxon>
        <taxon>Methanosarcina</taxon>
    </lineage>
</organism>
<dbReference type="Gene3D" id="3.40.50.1580">
    <property type="entry name" value="Nucleoside phosphorylase domain"/>
    <property type="match status" value="1"/>
</dbReference>
<feature type="binding site" evidence="3">
    <location>
        <position position="193"/>
    </location>
    <ligand>
        <name>substrate</name>
    </ligand>
</feature>
<dbReference type="InterPro" id="IPR000845">
    <property type="entry name" value="Nucleoside_phosphorylase_d"/>
</dbReference>
<dbReference type="Pfam" id="PF01048">
    <property type="entry name" value="PNP_UDP_1"/>
    <property type="match status" value="1"/>
</dbReference>
<dbReference type="SUPFAM" id="SSF53167">
    <property type="entry name" value="Purine and uridine phosphorylases"/>
    <property type="match status" value="1"/>
</dbReference>
<dbReference type="GO" id="GO:0006166">
    <property type="term" value="P:purine ribonucleoside salvage"/>
    <property type="evidence" value="ECO:0007669"/>
    <property type="project" value="UniProtKB-UniRule"/>
</dbReference>
<comment type="pathway">
    <text evidence="3">Purine metabolism; purine nucleoside salvage.</text>
</comment>
<evidence type="ECO:0000313" key="5">
    <source>
        <dbReference type="EMBL" id="AKB44334.1"/>
    </source>
</evidence>
<name>A0A0E3Q6I5_9EURY</name>
<dbReference type="HAMAP" id="MF_01963">
    <property type="entry name" value="MTAP"/>
    <property type="match status" value="1"/>
</dbReference>
<dbReference type="PANTHER" id="PTHR42679:SF2">
    <property type="entry name" value="S-METHYL-5'-THIOADENOSINE PHOSPHORYLASE"/>
    <property type="match status" value="1"/>
</dbReference>
<dbReference type="UniPathway" id="UPA00606"/>
<evidence type="ECO:0000259" key="4">
    <source>
        <dbReference type="Pfam" id="PF01048"/>
    </source>
</evidence>
<dbReference type="EMBL" id="CP009520">
    <property type="protein sequence ID" value="AKB44334.1"/>
    <property type="molecule type" value="Genomic_DNA"/>
</dbReference>
<dbReference type="NCBIfam" id="TIGR01694">
    <property type="entry name" value="MTAP"/>
    <property type="match status" value="1"/>
</dbReference>
<gene>
    <name evidence="5" type="ORF">MSVAZ_2065</name>
</gene>
<feature type="binding site" evidence="3">
    <location>
        <begin position="217"/>
        <end position="219"/>
    </location>
    <ligand>
        <name>substrate</name>
    </ligand>
</feature>
<dbReference type="PATRIC" id="fig|1434123.4.peg.2521"/>
<dbReference type="CDD" id="cd09010">
    <property type="entry name" value="MTAP_SsMTAPII_like_MTIP"/>
    <property type="match status" value="1"/>
</dbReference>
<feature type="domain" description="Nucleoside phosphorylase" evidence="4">
    <location>
        <begin position="22"/>
        <end position="251"/>
    </location>
</feature>
<dbReference type="STRING" id="1434123.MSVAZ_2065"/>
<dbReference type="PANTHER" id="PTHR42679">
    <property type="entry name" value="S-METHYL-5'-THIOADENOSINE PHOSPHORYLASE"/>
    <property type="match status" value="1"/>
</dbReference>
<dbReference type="AlphaFoldDB" id="A0A0E3Q6I5"/>
<keyword evidence="1 3" id="KW-0328">Glycosyltransferase</keyword>
<dbReference type="GO" id="GO:0005829">
    <property type="term" value="C:cytosol"/>
    <property type="evidence" value="ECO:0007669"/>
    <property type="project" value="TreeGrafter"/>
</dbReference>
<keyword evidence="6" id="KW-1185">Reference proteome</keyword>
<keyword evidence="2 3" id="KW-0808">Transferase</keyword>
<comment type="catalytic activity">
    <reaction evidence="3">
        <text>S-methyl-5'-thioinosine + phosphate = 5-(methylsulfanyl)-alpha-D-ribose 1-phosphate + hypoxanthine</text>
        <dbReference type="Rhea" id="RHEA:30643"/>
        <dbReference type="ChEBI" id="CHEBI:17368"/>
        <dbReference type="ChEBI" id="CHEBI:43474"/>
        <dbReference type="ChEBI" id="CHEBI:48595"/>
        <dbReference type="ChEBI" id="CHEBI:58533"/>
        <dbReference type="EC" id="2.4.2.44"/>
    </reaction>
</comment>
<proteinExistence type="inferred from homology"/>
<dbReference type="Proteomes" id="UP000033096">
    <property type="component" value="Chromosome"/>
</dbReference>
<feature type="binding site" evidence="3">
    <location>
        <position position="194"/>
    </location>
    <ligand>
        <name>phosphate</name>
        <dbReference type="ChEBI" id="CHEBI:43474"/>
    </ligand>
</feature>
<feature type="site" description="Important for substrate specificity" evidence="3">
    <location>
        <position position="176"/>
    </location>
</feature>
<comment type="miscellaneous">
    <text evidence="3">Although this enzyme belongs to the family of MTA phosphorylases based on sequence homology, it has been shown that conserved amino acid substitutions in the substrate binding pocket convert the substrate specificity of this enzyme from 6-aminopurines to 6-oxopurines.</text>
</comment>
<comment type="function">
    <text evidence="3">Catalyzes the reversible phosphorylation of S-methyl-5'-thioinosine (MTI) to hypoxanthine and 5-methylthioribose-1-phosphate. Involved in the breakdown of S-methyl-5'-thioadenosine (MTA), a major by-product of polyamine biosynthesis. Catabolism of (MTA) occurs via deamination to MTI and phosphorolysis to hypoxanthine.</text>
</comment>
<evidence type="ECO:0000256" key="1">
    <source>
        <dbReference type="ARBA" id="ARBA00022676"/>
    </source>
</evidence>